<dbReference type="Gramene" id="OE9A015959T1">
    <property type="protein sequence ID" value="OE9A015959C1"/>
    <property type="gene ID" value="OE9A015959"/>
</dbReference>
<protein>
    <submittedName>
        <fullName evidence="3">Uncharacterized protein</fullName>
    </submittedName>
</protein>
<comment type="caution">
    <text evidence="3">The sequence shown here is derived from an EMBL/GenBank/DDBJ whole genome shotgun (WGS) entry which is preliminary data.</text>
</comment>
<dbReference type="Proteomes" id="UP000594638">
    <property type="component" value="Unassembled WGS sequence"/>
</dbReference>
<evidence type="ECO:0000256" key="2">
    <source>
        <dbReference type="ARBA" id="ARBA00023122"/>
    </source>
</evidence>
<evidence type="ECO:0000313" key="4">
    <source>
        <dbReference type="Proteomes" id="UP000594638"/>
    </source>
</evidence>
<name>A0A8S0PYJ5_OLEEU</name>
<dbReference type="SUPFAM" id="SSF54631">
    <property type="entry name" value="CBS-domain pair"/>
    <property type="match status" value="1"/>
</dbReference>
<evidence type="ECO:0000256" key="1">
    <source>
        <dbReference type="ARBA" id="ARBA00022737"/>
    </source>
</evidence>
<organism evidence="3 4">
    <name type="scientific">Olea europaea subsp. europaea</name>
    <dbReference type="NCBI Taxonomy" id="158383"/>
    <lineage>
        <taxon>Eukaryota</taxon>
        <taxon>Viridiplantae</taxon>
        <taxon>Streptophyta</taxon>
        <taxon>Embryophyta</taxon>
        <taxon>Tracheophyta</taxon>
        <taxon>Spermatophyta</taxon>
        <taxon>Magnoliopsida</taxon>
        <taxon>eudicotyledons</taxon>
        <taxon>Gunneridae</taxon>
        <taxon>Pentapetalae</taxon>
        <taxon>asterids</taxon>
        <taxon>lamiids</taxon>
        <taxon>Lamiales</taxon>
        <taxon>Oleaceae</taxon>
        <taxon>Oleeae</taxon>
        <taxon>Olea</taxon>
    </lineage>
</organism>
<dbReference type="PANTHER" id="PTHR22777:SF17">
    <property type="entry name" value="UPF0053 PROTEIN SLL0260"/>
    <property type="match status" value="1"/>
</dbReference>
<dbReference type="OrthoDB" id="5353557at2759"/>
<reference evidence="3 4" key="1">
    <citation type="submission" date="2019-12" db="EMBL/GenBank/DDBJ databases">
        <authorList>
            <person name="Alioto T."/>
            <person name="Alioto T."/>
            <person name="Gomez Garrido J."/>
        </authorList>
    </citation>
    <scope>NUCLEOTIDE SEQUENCE [LARGE SCALE GENOMIC DNA]</scope>
</reference>
<gene>
    <name evidence="3" type="ORF">OLEA9_A015959</name>
</gene>
<dbReference type="PANTHER" id="PTHR22777">
    <property type="entry name" value="HEMOLYSIN-RELATED"/>
    <property type="match status" value="1"/>
</dbReference>
<keyword evidence="2" id="KW-0129">CBS domain</keyword>
<evidence type="ECO:0000313" key="3">
    <source>
        <dbReference type="EMBL" id="CAA2957711.1"/>
    </source>
</evidence>
<accession>A0A8S0PYJ5</accession>
<dbReference type="EMBL" id="CACTIH010000236">
    <property type="protein sequence ID" value="CAA2957711.1"/>
    <property type="molecule type" value="Genomic_DNA"/>
</dbReference>
<sequence length="168" mass="19323">MAHKPAYFVPDSMSVWNLLREFCIRKMHMAVVLNEYGGTVGEEIQKKTGYIVMHAEGIYDVDANTSIDSFLKTLILKCPRAINMKRCLVLYVRHLDISQGRILEGNARKVSIVRFKHINHDDAASEVTHLVPKIMKGKWSNTDYSDREEINEVPFQEIQIKMATLIIM</sequence>
<keyword evidence="1" id="KW-0677">Repeat</keyword>
<proteinExistence type="predicted"/>
<keyword evidence="4" id="KW-1185">Reference proteome</keyword>
<dbReference type="Gene3D" id="3.90.1280.20">
    <property type="match status" value="1"/>
</dbReference>
<dbReference type="AlphaFoldDB" id="A0A8S0PYJ5"/>
<dbReference type="InterPro" id="IPR046342">
    <property type="entry name" value="CBS_dom_sf"/>
</dbReference>